<evidence type="ECO:0000256" key="1">
    <source>
        <dbReference type="SAM" id="MobiDB-lite"/>
    </source>
</evidence>
<evidence type="ECO:0000313" key="2">
    <source>
        <dbReference type="EMBL" id="KAJ8371338.1"/>
    </source>
</evidence>
<dbReference type="OrthoDB" id="10652345at2759"/>
<dbReference type="AlphaFoldDB" id="A0A9Q1G1Q9"/>
<name>A0A9Q1G1Q9_SYNKA</name>
<gene>
    <name evidence="2" type="ORF">SKAU_G00113660</name>
</gene>
<feature type="region of interest" description="Disordered" evidence="1">
    <location>
        <begin position="1"/>
        <end position="26"/>
    </location>
</feature>
<dbReference type="Proteomes" id="UP001152622">
    <property type="component" value="Chromosome 3"/>
</dbReference>
<accession>A0A9Q1G1Q9</accession>
<reference evidence="2" key="1">
    <citation type="journal article" date="2023" name="Science">
        <title>Genome structures resolve the early diversification of teleost fishes.</title>
        <authorList>
            <person name="Parey E."/>
            <person name="Louis A."/>
            <person name="Montfort J."/>
            <person name="Bouchez O."/>
            <person name="Roques C."/>
            <person name="Iampietro C."/>
            <person name="Lluch J."/>
            <person name="Castinel A."/>
            <person name="Donnadieu C."/>
            <person name="Desvignes T."/>
            <person name="Floi Bucao C."/>
            <person name="Jouanno E."/>
            <person name="Wen M."/>
            <person name="Mejri S."/>
            <person name="Dirks R."/>
            <person name="Jansen H."/>
            <person name="Henkel C."/>
            <person name="Chen W.J."/>
            <person name="Zahm M."/>
            <person name="Cabau C."/>
            <person name="Klopp C."/>
            <person name="Thompson A.W."/>
            <person name="Robinson-Rechavi M."/>
            <person name="Braasch I."/>
            <person name="Lecointre G."/>
            <person name="Bobe J."/>
            <person name="Postlethwait J.H."/>
            <person name="Berthelot C."/>
            <person name="Roest Crollius H."/>
            <person name="Guiguen Y."/>
        </authorList>
    </citation>
    <scope>NUCLEOTIDE SEQUENCE</scope>
    <source>
        <strain evidence="2">WJC10195</strain>
    </source>
</reference>
<keyword evidence="3" id="KW-1185">Reference proteome</keyword>
<dbReference type="EMBL" id="JAINUF010000003">
    <property type="protein sequence ID" value="KAJ8371338.1"/>
    <property type="molecule type" value="Genomic_DNA"/>
</dbReference>
<sequence>MFTRGSKKRRSNRSVQDEDADRGQPCGRCGDQCPGFHMHGWRTAPLPKNYAALFMGRFNLLTERAPLTHVRFVPRLCSAGNSVSV</sequence>
<organism evidence="2 3">
    <name type="scientific">Synaphobranchus kaupii</name>
    <name type="common">Kaup's arrowtooth eel</name>
    <dbReference type="NCBI Taxonomy" id="118154"/>
    <lineage>
        <taxon>Eukaryota</taxon>
        <taxon>Metazoa</taxon>
        <taxon>Chordata</taxon>
        <taxon>Craniata</taxon>
        <taxon>Vertebrata</taxon>
        <taxon>Euteleostomi</taxon>
        <taxon>Actinopterygii</taxon>
        <taxon>Neopterygii</taxon>
        <taxon>Teleostei</taxon>
        <taxon>Anguilliformes</taxon>
        <taxon>Synaphobranchidae</taxon>
        <taxon>Synaphobranchus</taxon>
    </lineage>
</organism>
<evidence type="ECO:0000313" key="3">
    <source>
        <dbReference type="Proteomes" id="UP001152622"/>
    </source>
</evidence>
<feature type="compositionally biased region" description="Basic residues" evidence="1">
    <location>
        <begin position="1"/>
        <end position="12"/>
    </location>
</feature>
<protein>
    <submittedName>
        <fullName evidence="2">Uncharacterized protein</fullName>
    </submittedName>
</protein>
<comment type="caution">
    <text evidence="2">The sequence shown here is derived from an EMBL/GenBank/DDBJ whole genome shotgun (WGS) entry which is preliminary data.</text>
</comment>
<proteinExistence type="predicted"/>